<evidence type="ECO:0000256" key="1">
    <source>
        <dbReference type="ARBA" id="ARBA00004651"/>
    </source>
</evidence>
<dbReference type="GO" id="GO:0046872">
    <property type="term" value="F:metal ion binding"/>
    <property type="evidence" value="ECO:0007669"/>
    <property type="project" value="UniProtKB-KW"/>
</dbReference>
<dbReference type="GO" id="GO:0005886">
    <property type="term" value="C:plasma membrane"/>
    <property type="evidence" value="ECO:0007669"/>
    <property type="project" value="UniProtKB-SubCell"/>
</dbReference>
<organism evidence="9 10">
    <name type="scientific">Flavobacterium gilvum</name>
    <dbReference type="NCBI Taxonomy" id="1492737"/>
    <lineage>
        <taxon>Bacteria</taxon>
        <taxon>Pseudomonadati</taxon>
        <taxon>Bacteroidota</taxon>
        <taxon>Flavobacteriia</taxon>
        <taxon>Flavobacteriales</taxon>
        <taxon>Flavobacteriaceae</taxon>
        <taxon>Flavobacterium</taxon>
    </lineage>
</organism>
<evidence type="ECO:0000256" key="8">
    <source>
        <dbReference type="SAM" id="Phobius"/>
    </source>
</evidence>
<protein>
    <submittedName>
        <fullName evidence="9">UDP-GlcNAc--UDP-phosphate GlcNAc-1-phosphate transferase</fullName>
    </submittedName>
</protein>
<feature type="transmembrane region" description="Helical" evidence="8">
    <location>
        <begin position="212"/>
        <end position="233"/>
    </location>
</feature>
<evidence type="ECO:0000256" key="3">
    <source>
        <dbReference type="ARBA" id="ARBA00022679"/>
    </source>
</evidence>
<dbReference type="GO" id="GO:0016780">
    <property type="term" value="F:phosphotransferase activity, for other substituted phosphate groups"/>
    <property type="evidence" value="ECO:0007669"/>
    <property type="project" value="InterPro"/>
</dbReference>
<keyword evidence="3 9" id="KW-0808">Transferase</keyword>
<keyword evidence="6 8" id="KW-0472">Membrane</keyword>
<name>A0AAC9N4F2_9FLAO</name>
<evidence type="ECO:0000256" key="4">
    <source>
        <dbReference type="ARBA" id="ARBA00022692"/>
    </source>
</evidence>
<evidence type="ECO:0000256" key="2">
    <source>
        <dbReference type="ARBA" id="ARBA00022475"/>
    </source>
</evidence>
<feature type="transmembrane region" description="Helical" evidence="8">
    <location>
        <begin position="286"/>
        <end position="305"/>
    </location>
</feature>
<dbReference type="EMBL" id="CP017479">
    <property type="protein sequence ID" value="AOW08141.1"/>
    <property type="molecule type" value="Genomic_DNA"/>
</dbReference>
<dbReference type="PANTHER" id="PTHR22926:SF3">
    <property type="entry name" value="UNDECAPRENYL-PHOSPHATE ALPHA-N-ACETYLGLUCOSAMINYL 1-PHOSPHATE TRANSFERASE"/>
    <property type="match status" value="1"/>
</dbReference>
<dbReference type="GO" id="GO:0009103">
    <property type="term" value="P:lipopolysaccharide biosynthetic process"/>
    <property type="evidence" value="ECO:0007669"/>
    <property type="project" value="TreeGrafter"/>
</dbReference>
<evidence type="ECO:0000256" key="5">
    <source>
        <dbReference type="ARBA" id="ARBA00022989"/>
    </source>
</evidence>
<keyword evidence="7" id="KW-0479">Metal-binding</keyword>
<dbReference type="GO" id="GO:0044038">
    <property type="term" value="P:cell wall macromolecule biosynthetic process"/>
    <property type="evidence" value="ECO:0007669"/>
    <property type="project" value="TreeGrafter"/>
</dbReference>
<dbReference type="PANTHER" id="PTHR22926">
    <property type="entry name" value="PHOSPHO-N-ACETYLMURAMOYL-PENTAPEPTIDE-TRANSFERASE"/>
    <property type="match status" value="1"/>
</dbReference>
<keyword evidence="10" id="KW-1185">Reference proteome</keyword>
<feature type="transmembrane region" description="Helical" evidence="8">
    <location>
        <begin position="159"/>
        <end position="178"/>
    </location>
</feature>
<feature type="transmembrane region" description="Helical" evidence="8">
    <location>
        <begin position="46"/>
        <end position="75"/>
    </location>
</feature>
<gene>
    <name evidence="9" type="ORF">EM308_00700</name>
</gene>
<dbReference type="Proteomes" id="UP000175968">
    <property type="component" value="Chromosome"/>
</dbReference>
<dbReference type="InterPro" id="IPR000715">
    <property type="entry name" value="Glycosyl_transferase_4"/>
</dbReference>
<feature type="transmembrane region" description="Helical" evidence="8">
    <location>
        <begin position="185"/>
        <end position="206"/>
    </location>
</feature>
<dbReference type="GO" id="GO:0071555">
    <property type="term" value="P:cell wall organization"/>
    <property type="evidence" value="ECO:0007669"/>
    <property type="project" value="TreeGrafter"/>
</dbReference>
<feature type="binding site" evidence="7">
    <location>
        <position position="130"/>
    </location>
    <ligand>
        <name>Mg(2+)</name>
        <dbReference type="ChEBI" id="CHEBI:18420"/>
    </ligand>
</feature>
<evidence type="ECO:0000313" key="10">
    <source>
        <dbReference type="Proteomes" id="UP000175968"/>
    </source>
</evidence>
<accession>A0AAC9N4F2</accession>
<feature type="transmembrane region" description="Helical" evidence="8">
    <location>
        <begin position="135"/>
        <end position="153"/>
    </location>
</feature>
<feature type="binding site" evidence="7">
    <location>
        <position position="188"/>
    </location>
    <ligand>
        <name>Mg(2+)</name>
        <dbReference type="ChEBI" id="CHEBI:18420"/>
    </ligand>
</feature>
<feature type="transmembrane region" description="Helical" evidence="8">
    <location>
        <begin position="110"/>
        <end position="128"/>
    </location>
</feature>
<dbReference type="Pfam" id="PF00953">
    <property type="entry name" value="Glycos_transf_4"/>
    <property type="match status" value="1"/>
</dbReference>
<feature type="transmembrane region" description="Helical" evidence="8">
    <location>
        <begin position="7"/>
        <end position="26"/>
    </location>
</feature>
<dbReference type="AlphaFoldDB" id="A0AAC9N4F2"/>
<keyword evidence="2" id="KW-1003">Cell membrane</keyword>
<keyword evidence="4 8" id="KW-0812">Transmembrane</keyword>
<dbReference type="KEGG" id="fgl:EM308_00700"/>
<comment type="cofactor">
    <cofactor evidence="7">
        <name>Mg(2+)</name>
        <dbReference type="ChEBI" id="CHEBI:18420"/>
    </cofactor>
</comment>
<comment type="subcellular location">
    <subcellularLocation>
        <location evidence="1">Cell membrane</location>
        <topology evidence="1">Multi-pass membrane protein</topology>
    </subcellularLocation>
</comment>
<feature type="transmembrane region" description="Helical" evidence="8">
    <location>
        <begin position="254"/>
        <end position="280"/>
    </location>
</feature>
<keyword evidence="5 8" id="KW-1133">Transmembrane helix</keyword>
<evidence type="ECO:0000313" key="9">
    <source>
        <dbReference type="EMBL" id="AOW08141.1"/>
    </source>
</evidence>
<evidence type="ECO:0000256" key="6">
    <source>
        <dbReference type="ARBA" id="ARBA00023136"/>
    </source>
</evidence>
<proteinExistence type="predicted"/>
<reference evidence="9 10" key="1">
    <citation type="submission" date="2016-10" db="EMBL/GenBank/DDBJ databases">
        <title>Flavobacterium gilvum sp. nov., isolated from stream water.</title>
        <authorList>
            <person name="Shin S.-K."/>
            <person name="Cho Y.-J."/>
            <person name="Yi H."/>
        </authorList>
    </citation>
    <scope>NUCLEOTIDE SEQUENCE [LARGE SCALE GENOMIC DNA]</scope>
    <source>
        <strain evidence="9 10">EM1308</strain>
    </source>
</reference>
<sequence length="320" mass="36133">MIYAILLILFIIIELIYFKIADYYNIIDKPNSRSSHTNITLRGGGIIFPIAILTACLLGYVSWIDVVAVVLVSIVSFIDDIKPLPTLPRFVSQAVAIVLIFWELNLFSEAAIWLLPIIFILFIGWVNVFNFMDGINGITVLYSFVVIASLSFLEVSKESLPLLFTVGLSCCAFGFFNVRKKAKTFSGDVGSISMAVFLAYFMIKTIMLSGQIGYLFFLSVYGIDGVITIFTRIKKKENILEPHRSHLYQYLANELGYSHIFVSLLYSGTQLIINVVVIYLESIGKLTVPVIVFFLLFQVIVYLWVRKNVVQKINLKSVII</sequence>
<keyword evidence="7" id="KW-0460">Magnesium</keyword>
<evidence type="ECO:0000256" key="7">
    <source>
        <dbReference type="PIRSR" id="PIRSR600715-1"/>
    </source>
</evidence>